<keyword evidence="2" id="KW-0732">Signal</keyword>
<feature type="chain" id="PRO_5017017334" description="Lipoprotein" evidence="2">
    <location>
        <begin position="29"/>
        <end position="168"/>
    </location>
</feature>
<proteinExistence type="predicted"/>
<feature type="signal peptide" evidence="2">
    <location>
        <begin position="1"/>
        <end position="28"/>
    </location>
</feature>
<evidence type="ECO:0008006" key="5">
    <source>
        <dbReference type="Google" id="ProtNLM"/>
    </source>
</evidence>
<feature type="region of interest" description="Disordered" evidence="1">
    <location>
        <begin position="60"/>
        <end position="89"/>
    </location>
</feature>
<evidence type="ECO:0000256" key="2">
    <source>
        <dbReference type="SAM" id="SignalP"/>
    </source>
</evidence>
<evidence type="ECO:0000313" key="4">
    <source>
        <dbReference type="Proteomes" id="UP000252085"/>
    </source>
</evidence>
<accession>A0A367R8B5</accession>
<evidence type="ECO:0000256" key="1">
    <source>
        <dbReference type="SAM" id="MobiDB-lite"/>
    </source>
</evidence>
<evidence type="ECO:0000313" key="3">
    <source>
        <dbReference type="EMBL" id="RCJ32738.1"/>
    </source>
</evidence>
<feature type="compositionally biased region" description="Polar residues" evidence="1">
    <location>
        <begin position="64"/>
        <end position="76"/>
    </location>
</feature>
<dbReference type="Proteomes" id="UP000252085">
    <property type="component" value="Unassembled WGS sequence"/>
</dbReference>
<dbReference type="EMBL" id="LXQE01000163">
    <property type="protein sequence ID" value="RCJ32738.1"/>
    <property type="molecule type" value="Genomic_DNA"/>
</dbReference>
<reference evidence="3 4" key="1">
    <citation type="submission" date="2016-04" db="EMBL/GenBank/DDBJ databases">
        <authorList>
            <person name="Evans L.H."/>
            <person name="Alamgir A."/>
            <person name="Owens N."/>
            <person name="Weber N.D."/>
            <person name="Virtaneva K."/>
            <person name="Barbian K."/>
            <person name="Babar A."/>
            <person name="Rosenke K."/>
        </authorList>
    </citation>
    <scope>NUCLEOTIDE SEQUENCE [LARGE SCALE GENOMIC DNA]</scope>
    <source>
        <strain evidence="3">NIES-2108</strain>
    </source>
</reference>
<dbReference type="AlphaFoldDB" id="A0A367R8B5"/>
<sequence>MKKSIFTTILFFCSMLIMSCTNSGNSAAQQNKVNPVNTATATQLNSESISGNQLKLDNSKKTIKSASTEKTSTKNNQSKEIKNDNPISGTIKDMQNGDLKCYVTVVDENGKVYEGVGAVFEVCEPDKYVNKKVKMSYSLENVSDCQSSEPCGKTIKEWLISKIEIQDQ</sequence>
<name>A0A367R8B5_NOSPU</name>
<organism evidence="3 4">
    <name type="scientific">Nostoc punctiforme NIES-2108</name>
    <dbReference type="NCBI Taxonomy" id="1356359"/>
    <lineage>
        <taxon>Bacteria</taxon>
        <taxon>Bacillati</taxon>
        <taxon>Cyanobacteriota</taxon>
        <taxon>Cyanophyceae</taxon>
        <taxon>Nostocales</taxon>
        <taxon>Nostocaceae</taxon>
        <taxon>Nostoc</taxon>
    </lineage>
</organism>
<comment type="caution">
    <text evidence="3">The sequence shown here is derived from an EMBL/GenBank/DDBJ whole genome shotgun (WGS) entry which is preliminary data.</text>
</comment>
<dbReference type="PROSITE" id="PS51257">
    <property type="entry name" value="PROKAR_LIPOPROTEIN"/>
    <property type="match status" value="1"/>
</dbReference>
<protein>
    <recommendedName>
        <fullName evidence="5">Lipoprotein</fullName>
    </recommendedName>
</protein>
<gene>
    <name evidence="3" type="ORF">A6769_27175</name>
</gene>